<feature type="compositionally biased region" description="Pro residues" evidence="1">
    <location>
        <begin position="67"/>
        <end position="84"/>
    </location>
</feature>
<feature type="region of interest" description="Disordered" evidence="1">
    <location>
        <begin position="759"/>
        <end position="822"/>
    </location>
</feature>
<proteinExistence type="predicted"/>
<keyword evidence="3" id="KW-1185">Reference proteome</keyword>
<evidence type="ECO:0000256" key="1">
    <source>
        <dbReference type="SAM" id="MobiDB-lite"/>
    </source>
</evidence>
<name>A0A286UQ41_9AGAM</name>
<feature type="region of interest" description="Disordered" evidence="1">
    <location>
        <begin position="520"/>
        <end position="540"/>
    </location>
</feature>
<sequence length="938" mass="100737">MSSQGAAESDTGIRISVVPAQSAFFAGEDFKVTVTFTNTRSPTASAKRTVSHTHKRAVHSVSYAPLARPPTSPVTPRPIIPPTPVTARPEEKDKKNYTRKGLIGNDTLKPGDKSKASESWRGKSMSVSISTHELAAALSATVASSLRDPSFPVNHPHARKHSLLDGQTQAELQLRELSSSPILAPSGSGSVNNSAFSLSLDTIAEGNSQPEIHSYPPVKNRPPNIGLGIGPPPALLDPRQPPRSAFATTFTQPGTELVLYAYSQLSGSLTLGSVQGESRAQSQALNAVRSALKKRQAVGGGSMEISSTLEGRPNDSPVLQRTRSGHARSASLSSSLINLLSPPPVQHQPWNPGHKARSPSLLASLITPSVSSPASFSGSSLEVIEEIDPNTPLSIYDVQPSVLAVDLVLAPGESRSYTYTLPLPNYLPPTFRGRTIKFAYHLTVGVCRASTSPSVPASTGKGSTSQIMRVPIRVYNNVNVTSPYPQKPYDLLSPVLNVLSKNQNALVVEVLRDGSPVVKSKPPKIEVTPANNGRDPNSKSGLGDYAHRLLMSLSETIDRPMTTDIDPVSPSTYRELEGGAGELTGCREAVEILTRNMRKISYDVNKDGVKVAVLTFTKSAYRLGETVNGVVEINELNSRARVLKLSAMLEAHETLPSTLSPPSSQDQGQMPKKFRKLHAEYHTALTPSILRTSFALDIPSDASPAFQCECASPFPFSGSGRELNTVGSGEKKQVPGGLAWTVRLCLLVAVTSPYATTGTSGARTKGLIRDGPQGEWGSTWRATRGISPLQKIDAKAQRRAQRSQQHQILGGGGASPGQNQQQRGWASYLLSSLLSPGEREYHDGDEEEEDDDDYDEEAYERKIKNRAFGSGAGLGIGVGEDVLNETRVNRELTSEELDIGGGDEGWGELRAEMVECEIPIRVWPGNTAFRPMEVVFDV</sequence>
<feature type="compositionally biased region" description="Acidic residues" evidence="1">
    <location>
        <begin position="843"/>
        <end position="856"/>
    </location>
</feature>
<dbReference type="EMBL" id="NBII01000002">
    <property type="protein sequence ID" value="PAV21659.1"/>
    <property type="molecule type" value="Genomic_DNA"/>
</dbReference>
<feature type="region of interest" description="Disordered" evidence="1">
    <location>
        <begin position="837"/>
        <end position="856"/>
    </location>
</feature>
<accession>A0A286UQ41</accession>
<dbReference type="InParanoid" id="A0A286UQ41"/>
<evidence type="ECO:0000313" key="2">
    <source>
        <dbReference type="EMBL" id="PAV21659.1"/>
    </source>
</evidence>
<gene>
    <name evidence="2" type="ORF">PNOK_0161600</name>
</gene>
<comment type="caution">
    <text evidence="2">The sequence shown here is derived from an EMBL/GenBank/DDBJ whole genome shotgun (WGS) entry which is preliminary data.</text>
</comment>
<feature type="compositionally biased region" description="Polar residues" evidence="1">
    <location>
        <begin position="529"/>
        <end position="540"/>
    </location>
</feature>
<feature type="compositionally biased region" description="Basic and acidic residues" evidence="1">
    <location>
        <begin position="109"/>
        <end position="120"/>
    </location>
</feature>
<reference evidence="2 3" key="1">
    <citation type="journal article" date="2017" name="Mol. Ecol.">
        <title>Comparative and population genomic landscape of Phellinus noxius: A hypervariable fungus causing root rot in trees.</title>
        <authorList>
            <person name="Chung C.L."/>
            <person name="Lee T.J."/>
            <person name="Akiba M."/>
            <person name="Lee H.H."/>
            <person name="Kuo T.H."/>
            <person name="Liu D."/>
            <person name="Ke H.M."/>
            <person name="Yokoi T."/>
            <person name="Roa M.B."/>
            <person name="Lu M.J."/>
            <person name="Chang Y.Y."/>
            <person name="Ann P.J."/>
            <person name="Tsai J.N."/>
            <person name="Chen C.Y."/>
            <person name="Tzean S.S."/>
            <person name="Ota Y."/>
            <person name="Hattori T."/>
            <person name="Sahashi N."/>
            <person name="Liou R.F."/>
            <person name="Kikuchi T."/>
            <person name="Tsai I.J."/>
        </authorList>
    </citation>
    <scope>NUCLEOTIDE SEQUENCE [LARGE SCALE GENOMIC DNA]</scope>
    <source>
        <strain evidence="2 3">FFPRI411160</strain>
    </source>
</reference>
<dbReference type="PANTHER" id="PTHR12507">
    <property type="entry name" value="REDUCED GROWTH PHENOTYPE 1 RGP1, YEAST -RELATED"/>
    <property type="match status" value="1"/>
</dbReference>
<feature type="region of interest" description="Disordered" evidence="1">
    <location>
        <begin position="65"/>
        <end position="94"/>
    </location>
</feature>
<evidence type="ECO:0000313" key="3">
    <source>
        <dbReference type="Proteomes" id="UP000217199"/>
    </source>
</evidence>
<dbReference type="Proteomes" id="UP000217199">
    <property type="component" value="Unassembled WGS sequence"/>
</dbReference>
<feature type="compositionally biased region" description="Basic residues" evidence="1">
    <location>
        <begin position="49"/>
        <end position="58"/>
    </location>
</feature>
<dbReference type="STRING" id="2282107.A0A286UQ41"/>
<organism evidence="2 3">
    <name type="scientific">Pyrrhoderma noxium</name>
    <dbReference type="NCBI Taxonomy" id="2282107"/>
    <lineage>
        <taxon>Eukaryota</taxon>
        <taxon>Fungi</taxon>
        <taxon>Dikarya</taxon>
        <taxon>Basidiomycota</taxon>
        <taxon>Agaricomycotina</taxon>
        <taxon>Agaricomycetes</taxon>
        <taxon>Hymenochaetales</taxon>
        <taxon>Hymenochaetaceae</taxon>
        <taxon>Pyrrhoderma</taxon>
    </lineage>
</organism>
<dbReference type="OrthoDB" id="1918at2759"/>
<feature type="region of interest" description="Disordered" evidence="1">
    <location>
        <begin position="101"/>
        <end position="120"/>
    </location>
</feature>
<protein>
    <submittedName>
        <fullName evidence="2">Rgp1-domain-containing</fullName>
    </submittedName>
</protein>
<dbReference type="Pfam" id="PF08737">
    <property type="entry name" value="Rgp1"/>
    <property type="match status" value="1"/>
</dbReference>
<feature type="region of interest" description="Disordered" evidence="1">
    <location>
        <begin position="40"/>
        <end position="59"/>
    </location>
</feature>
<dbReference type="AlphaFoldDB" id="A0A286UQ41"/>
<dbReference type="InterPro" id="IPR014848">
    <property type="entry name" value="Rgp1"/>
</dbReference>
<feature type="region of interest" description="Disordered" evidence="1">
    <location>
        <begin position="297"/>
        <end position="327"/>
    </location>
</feature>